<dbReference type="Gene3D" id="3.40.50.300">
    <property type="entry name" value="P-loop containing nucleotide triphosphate hydrolases"/>
    <property type="match status" value="1"/>
</dbReference>
<protein>
    <submittedName>
        <fullName evidence="2">ATPase AAA</fullName>
    </submittedName>
</protein>
<dbReference type="GO" id="GO:0005524">
    <property type="term" value="F:ATP binding"/>
    <property type="evidence" value="ECO:0007669"/>
    <property type="project" value="InterPro"/>
</dbReference>
<gene>
    <name evidence="2" type="ORF">ALP74_01518</name>
</gene>
<dbReference type="Proteomes" id="UP000272613">
    <property type="component" value="Unassembled WGS sequence"/>
</dbReference>
<sequence>MATIDIYPPSKKTLKELEHRFALQQDDWNDYSFQTLYHLHYRHGKESNEVTYIGGVKILKKGQTRADYIQLTEKFSTLGDEFASVGTSLDYYQRLNEIPPGHRSAIMRAIRDVVAHPDLVDEFSKEEGWKTSLFRDNSQWEEFIQDAKILYEGNFAALADMKEAFSYLPKGSSEAIEFDFSSPQPEFYGGPYRRLGPSNKKTLLPDRVIVLIGRNGSGKSTILSLLARVAFASPQERATKEIKSLGQLKPNGIGFMRVITVSYSAFDSFIVPGTDAKELSQLTSDIENGEGRFIFCGLRDIVAEVRDDVKLAESTMATDEADLEVERRTSTRLKSLDSLSDEFAKLILKIKKDERIDLFQAALNVLLEEASFTDLKSQEEELYGTPAKAKKLFLSWSTGHKIALHVVASLVAHARPRSLVLFDEPEVHLHPPLMAALMQAVRLVLTEVNAFCIVATHSPVLLQETLARHVRYVRRVGNSVSVKQPLLETFGENIGALTYHSFGLTASSTDYHHALDLLVKSEEELDDIEKLFTPGLSSQARAYTISKLAARDEKK</sequence>
<dbReference type="InterPro" id="IPR003593">
    <property type="entry name" value="AAA+_ATPase"/>
</dbReference>
<dbReference type="SUPFAM" id="SSF52540">
    <property type="entry name" value="P-loop containing nucleoside triphosphate hydrolases"/>
    <property type="match status" value="1"/>
</dbReference>
<dbReference type="Pfam" id="PF13304">
    <property type="entry name" value="AAA_21"/>
    <property type="match status" value="1"/>
</dbReference>
<evidence type="ECO:0000313" key="2">
    <source>
        <dbReference type="EMBL" id="RMR94693.1"/>
    </source>
</evidence>
<evidence type="ECO:0000259" key="1">
    <source>
        <dbReference type="SMART" id="SM00382"/>
    </source>
</evidence>
<comment type="caution">
    <text evidence="2">The sequence shown here is derived from an EMBL/GenBank/DDBJ whole genome shotgun (WGS) entry which is preliminary data.</text>
</comment>
<dbReference type="SMART" id="SM00382">
    <property type="entry name" value="AAA"/>
    <property type="match status" value="1"/>
</dbReference>
<reference evidence="2 3" key="1">
    <citation type="submission" date="2018-08" db="EMBL/GenBank/DDBJ databases">
        <title>Recombination of ecologically and evolutionarily significant loci maintains genetic cohesion in the Pseudomonas syringae species complex.</title>
        <authorList>
            <person name="Dillon M."/>
            <person name="Thakur S."/>
            <person name="Almeida R.N.D."/>
            <person name="Weir B.S."/>
            <person name="Guttman D.S."/>
        </authorList>
    </citation>
    <scope>NUCLEOTIDE SEQUENCE [LARGE SCALE GENOMIC DNA]</scope>
    <source>
        <strain evidence="2 3">ICMP 5019</strain>
    </source>
</reference>
<evidence type="ECO:0000313" key="3">
    <source>
        <dbReference type="Proteomes" id="UP000272613"/>
    </source>
</evidence>
<organism evidence="2 3">
    <name type="scientific">Pseudomonas coronafaciens pv. garcae</name>
    <dbReference type="NCBI Taxonomy" id="251653"/>
    <lineage>
        <taxon>Bacteria</taxon>
        <taxon>Pseudomonadati</taxon>
        <taxon>Pseudomonadota</taxon>
        <taxon>Gammaproteobacteria</taxon>
        <taxon>Pseudomonadales</taxon>
        <taxon>Pseudomonadaceae</taxon>
        <taxon>Pseudomonas</taxon>
        <taxon>Pseudomonas coronafaciens</taxon>
    </lineage>
</organism>
<dbReference type="InterPro" id="IPR003959">
    <property type="entry name" value="ATPase_AAA_core"/>
</dbReference>
<name>A0AB37QI07_9PSED</name>
<dbReference type="AlphaFoldDB" id="A0AB37QI07"/>
<dbReference type="EMBL" id="RBSH01000316">
    <property type="protein sequence ID" value="RMR94693.1"/>
    <property type="molecule type" value="Genomic_DNA"/>
</dbReference>
<proteinExistence type="predicted"/>
<dbReference type="InterPro" id="IPR027417">
    <property type="entry name" value="P-loop_NTPase"/>
</dbReference>
<accession>A0AB37QI07</accession>
<dbReference type="PANTHER" id="PTHR43581">
    <property type="entry name" value="ATP/GTP PHOSPHATASE"/>
    <property type="match status" value="1"/>
</dbReference>
<dbReference type="InterPro" id="IPR051396">
    <property type="entry name" value="Bact_Antivir_Def_Nuclease"/>
</dbReference>
<feature type="domain" description="AAA+ ATPase" evidence="1">
    <location>
        <begin position="205"/>
        <end position="477"/>
    </location>
</feature>
<dbReference type="PANTHER" id="PTHR43581:SF2">
    <property type="entry name" value="EXCINUCLEASE ATPASE SUBUNIT"/>
    <property type="match status" value="1"/>
</dbReference>
<dbReference type="RefSeq" id="WP_024669928.1">
    <property type="nucleotide sequence ID" value="NZ_RBSH01000316.1"/>
</dbReference>
<dbReference type="GO" id="GO:0016887">
    <property type="term" value="F:ATP hydrolysis activity"/>
    <property type="evidence" value="ECO:0007669"/>
    <property type="project" value="InterPro"/>
</dbReference>